<dbReference type="STRING" id="33097.A0A150FVR6"/>
<feature type="compositionally biased region" description="Gly residues" evidence="7">
    <location>
        <begin position="106"/>
        <end position="125"/>
    </location>
</feature>
<evidence type="ECO:0000259" key="8">
    <source>
        <dbReference type="PROSITE" id="PS51462"/>
    </source>
</evidence>
<dbReference type="InterPro" id="IPR045121">
    <property type="entry name" value="CoAse"/>
</dbReference>
<keyword evidence="10" id="KW-1185">Reference proteome</keyword>
<keyword evidence="3" id="KW-0479">Metal-binding</keyword>
<accession>A0A150FVR6</accession>
<dbReference type="OrthoDB" id="206213at2759"/>
<sequence length="450" mass="45132">MGPSTVPATDRSATDRSATDRSATDRSATDRSASPVTWFAVPGNAGTPDDHGGAPPSHQAGEARGAARNGAHDCSSGGPPPPPCSLLGAGAPPQAVWCAGALAAQGSGGGHGDGAGTGGGSGGRGVSASWPPLPERLAAVLERLRAQPVLEHTPVSTRAAAVLVGLFEDERGVVRVLLTQRSARLRSHRGEVCLPGGKRDEGDPDDAATALREAHEELGLDPSRVTVLGRLPPVLSKHHLSVTPVLALLSPDAVPSPNPAEVAAAFTVPLAVFLGQLGDPRVGSSGSGSPAAGDDDSGPGKAPAAAAEAAADADAEAEAGAQLGRRTRRRTVEPEAGAGAGAEAEEGSRQHAEPLVWRVDASGASATGGGGGGSAGGQAGIGADCAYASARHESRDIRWGEHTYRIHHFLYGERCPGSEHYSSFYWDGSAVRVRSQAVGIPGAAAAGADE</sequence>
<feature type="compositionally biased region" description="Low complexity" evidence="7">
    <location>
        <begin position="60"/>
        <end position="77"/>
    </location>
</feature>
<dbReference type="Proteomes" id="UP000075714">
    <property type="component" value="Unassembled WGS sequence"/>
</dbReference>
<comment type="cofactor">
    <cofactor evidence="2">
        <name>Mg(2+)</name>
        <dbReference type="ChEBI" id="CHEBI:18420"/>
    </cofactor>
</comment>
<dbReference type="Gene3D" id="3.90.79.10">
    <property type="entry name" value="Nucleoside Triphosphate Pyrophosphohydrolase"/>
    <property type="match status" value="1"/>
</dbReference>
<gene>
    <name evidence="9" type="ORF">GPECTOR_324g38</name>
</gene>
<dbReference type="GO" id="GO:0015938">
    <property type="term" value="P:coenzyme A catabolic process"/>
    <property type="evidence" value="ECO:0007669"/>
    <property type="project" value="TreeGrafter"/>
</dbReference>
<evidence type="ECO:0000313" key="9">
    <source>
        <dbReference type="EMBL" id="KXZ41677.1"/>
    </source>
</evidence>
<dbReference type="PROSITE" id="PS51462">
    <property type="entry name" value="NUDIX"/>
    <property type="match status" value="1"/>
</dbReference>
<keyword evidence="6" id="KW-0464">Manganese</keyword>
<feature type="compositionally biased region" description="Basic and acidic residues" evidence="7">
    <location>
        <begin position="12"/>
        <end position="29"/>
    </location>
</feature>
<feature type="region of interest" description="Disordered" evidence="7">
    <location>
        <begin position="281"/>
        <end position="351"/>
    </location>
</feature>
<proteinExistence type="predicted"/>
<dbReference type="GO" id="GO:0005737">
    <property type="term" value="C:cytoplasm"/>
    <property type="evidence" value="ECO:0007669"/>
    <property type="project" value="UniProtKB-ARBA"/>
</dbReference>
<dbReference type="GO" id="GO:0010945">
    <property type="term" value="F:coenzyme A diphosphatase activity"/>
    <property type="evidence" value="ECO:0007669"/>
    <property type="project" value="InterPro"/>
</dbReference>
<evidence type="ECO:0000256" key="5">
    <source>
        <dbReference type="ARBA" id="ARBA00022842"/>
    </source>
</evidence>
<evidence type="ECO:0000256" key="4">
    <source>
        <dbReference type="ARBA" id="ARBA00022801"/>
    </source>
</evidence>
<dbReference type="FunFam" id="3.90.79.10:FF:000036">
    <property type="entry name" value="Nudix hydrolase 11"/>
    <property type="match status" value="1"/>
</dbReference>
<comment type="caution">
    <text evidence="9">The sequence shown here is derived from an EMBL/GenBank/DDBJ whole genome shotgun (WGS) entry which is preliminary data.</text>
</comment>
<keyword evidence="5" id="KW-0460">Magnesium</keyword>
<dbReference type="CDD" id="cd03426">
    <property type="entry name" value="NUDIX_CoAse_Nudt7"/>
    <property type="match status" value="1"/>
</dbReference>
<dbReference type="Pfam" id="PF00293">
    <property type="entry name" value="NUDIX"/>
    <property type="match status" value="1"/>
</dbReference>
<keyword evidence="4" id="KW-0378">Hydrolase</keyword>
<feature type="region of interest" description="Disordered" evidence="7">
    <location>
        <begin position="1"/>
        <end position="80"/>
    </location>
</feature>
<dbReference type="PANTHER" id="PTHR12992:SF24">
    <property type="entry name" value="PEROXISOMAL COENZYME A DIPHOSPHATASE NUDT7"/>
    <property type="match status" value="1"/>
</dbReference>
<comment type="cofactor">
    <cofactor evidence="1">
        <name>Mn(2+)</name>
        <dbReference type="ChEBI" id="CHEBI:29035"/>
    </cofactor>
</comment>
<dbReference type="GO" id="GO:0008893">
    <property type="term" value="F:guanosine-3',5'-bis(diphosphate) 3'-diphosphatase activity"/>
    <property type="evidence" value="ECO:0007669"/>
    <property type="project" value="UniProtKB-ARBA"/>
</dbReference>
<dbReference type="GO" id="GO:0015937">
    <property type="term" value="P:coenzyme A biosynthetic process"/>
    <property type="evidence" value="ECO:0007669"/>
    <property type="project" value="UniProtKB-ARBA"/>
</dbReference>
<dbReference type="InterPro" id="IPR015797">
    <property type="entry name" value="NUDIX_hydrolase-like_dom_sf"/>
</dbReference>
<evidence type="ECO:0000256" key="3">
    <source>
        <dbReference type="ARBA" id="ARBA00022723"/>
    </source>
</evidence>
<evidence type="ECO:0000256" key="6">
    <source>
        <dbReference type="ARBA" id="ARBA00023211"/>
    </source>
</evidence>
<feature type="compositionally biased region" description="Low complexity" evidence="7">
    <location>
        <begin position="283"/>
        <end position="292"/>
    </location>
</feature>
<organism evidence="9 10">
    <name type="scientific">Gonium pectorale</name>
    <name type="common">Green alga</name>
    <dbReference type="NCBI Taxonomy" id="33097"/>
    <lineage>
        <taxon>Eukaryota</taxon>
        <taxon>Viridiplantae</taxon>
        <taxon>Chlorophyta</taxon>
        <taxon>core chlorophytes</taxon>
        <taxon>Chlorophyceae</taxon>
        <taxon>CS clade</taxon>
        <taxon>Chlamydomonadales</taxon>
        <taxon>Volvocaceae</taxon>
        <taxon>Gonium</taxon>
    </lineage>
</organism>
<evidence type="ECO:0000256" key="7">
    <source>
        <dbReference type="SAM" id="MobiDB-lite"/>
    </source>
</evidence>
<evidence type="ECO:0000256" key="2">
    <source>
        <dbReference type="ARBA" id="ARBA00001946"/>
    </source>
</evidence>
<evidence type="ECO:0000313" key="10">
    <source>
        <dbReference type="Proteomes" id="UP000075714"/>
    </source>
</evidence>
<dbReference type="EMBL" id="LSYV01000322">
    <property type="protein sequence ID" value="KXZ41677.1"/>
    <property type="molecule type" value="Genomic_DNA"/>
</dbReference>
<feature type="domain" description="Nudix hydrolase" evidence="8">
    <location>
        <begin position="157"/>
        <end position="293"/>
    </location>
</feature>
<dbReference type="AlphaFoldDB" id="A0A150FVR6"/>
<dbReference type="SUPFAM" id="SSF55811">
    <property type="entry name" value="Nudix"/>
    <property type="match status" value="1"/>
</dbReference>
<dbReference type="GO" id="GO:0046872">
    <property type="term" value="F:metal ion binding"/>
    <property type="evidence" value="ECO:0007669"/>
    <property type="project" value="UniProtKB-KW"/>
</dbReference>
<evidence type="ECO:0000256" key="1">
    <source>
        <dbReference type="ARBA" id="ARBA00001936"/>
    </source>
</evidence>
<feature type="region of interest" description="Disordered" evidence="7">
    <location>
        <begin position="106"/>
        <end position="128"/>
    </location>
</feature>
<dbReference type="InterPro" id="IPR000086">
    <property type="entry name" value="NUDIX_hydrolase_dom"/>
</dbReference>
<protein>
    <recommendedName>
        <fullName evidence="8">Nudix hydrolase domain-containing protein</fullName>
    </recommendedName>
</protein>
<feature type="compositionally biased region" description="Low complexity" evidence="7">
    <location>
        <begin position="299"/>
        <end position="310"/>
    </location>
</feature>
<reference evidence="10" key="1">
    <citation type="journal article" date="2016" name="Nat. Commun.">
        <title>The Gonium pectorale genome demonstrates co-option of cell cycle regulation during the evolution of multicellularity.</title>
        <authorList>
            <person name="Hanschen E.R."/>
            <person name="Marriage T.N."/>
            <person name="Ferris P.J."/>
            <person name="Hamaji T."/>
            <person name="Toyoda A."/>
            <person name="Fujiyama A."/>
            <person name="Neme R."/>
            <person name="Noguchi H."/>
            <person name="Minakuchi Y."/>
            <person name="Suzuki M."/>
            <person name="Kawai-Toyooka H."/>
            <person name="Smith D.R."/>
            <person name="Sparks H."/>
            <person name="Anderson J."/>
            <person name="Bakaric R."/>
            <person name="Luria V."/>
            <person name="Karger A."/>
            <person name="Kirschner M.W."/>
            <person name="Durand P.M."/>
            <person name="Michod R.E."/>
            <person name="Nozaki H."/>
            <person name="Olson B.J."/>
        </authorList>
    </citation>
    <scope>NUCLEOTIDE SEQUENCE [LARGE SCALE GENOMIC DNA]</scope>
    <source>
        <strain evidence="10">NIES-2863</strain>
    </source>
</reference>
<dbReference type="PANTHER" id="PTHR12992">
    <property type="entry name" value="NUDIX HYDROLASE"/>
    <property type="match status" value="1"/>
</dbReference>
<name>A0A150FVR6_GONPE</name>